<keyword evidence="7" id="KW-1185">Reference proteome</keyword>
<dbReference type="NCBIfam" id="TIGR02840">
    <property type="entry name" value="spore_YtaF"/>
    <property type="match status" value="1"/>
</dbReference>
<dbReference type="KEGG" id="aft:BBF96_10190"/>
<feature type="transmembrane region" description="Helical" evidence="5">
    <location>
        <begin position="149"/>
        <end position="169"/>
    </location>
</feature>
<proteinExistence type="predicted"/>
<evidence type="ECO:0000256" key="5">
    <source>
        <dbReference type="SAM" id="Phobius"/>
    </source>
</evidence>
<dbReference type="OrthoDB" id="1679205at2"/>
<evidence type="ECO:0000313" key="7">
    <source>
        <dbReference type="Proteomes" id="UP000267250"/>
    </source>
</evidence>
<dbReference type="EMBL" id="CP016379">
    <property type="protein sequence ID" value="AZR73720.1"/>
    <property type="molecule type" value="Genomic_DNA"/>
</dbReference>
<dbReference type="RefSeq" id="WP_127017067.1">
    <property type="nucleotide sequence ID" value="NZ_CP016379.1"/>
</dbReference>
<dbReference type="PANTHER" id="PTHR35529:SF2">
    <property type="entry name" value="SPORULATION PROTEIN YTAF-RELATED"/>
    <property type="match status" value="1"/>
</dbReference>
<protein>
    <submittedName>
        <fullName evidence="6">Sporulation membrane protein YtaF</fullName>
    </submittedName>
</protein>
<name>A0A3Q9HQU7_9FIRM</name>
<dbReference type="AlphaFoldDB" id="A0A3Q9HQU7"/>
<evidence type="ECO:0000313" key="6">
    <source>
        <dbReference type="EMBL" id="AZR73720.1"/>
    </source>
</evidence>
<feature type="transmembrane region" description="Helical" evidence="5">
    <location>
        <begin position="33"/>
        <end position="54"/>
    </location>
</feature>
<feature type="transmembrane region" description="Helical" evidence="5">
    <location>
        <begin position="207"/>
        <end position="223"/>
    </location>
</feature>
<dbReference type="InterPro" id="IPR003810">
    <property type="entry name" value="Mntp/YtaF"/>
</dbReference>
<keyword evidence="4 5" id="KW-0472">Membrane</keyword>
<evidence type="ECO:0000256" key="3">
    <source>
        <dbReference type="ARBA" id="ARBA00022989"/>
    </source>
</evidence>
<accession>A0A3Q9HQU7</accession>
<keyword evidence="3 5" id="KW-1133">Transmembrane helix</keyword>
<keyword evidence="2 5" id="KW-0812">Transmembrane</keyword>
<feature type="transmembrane region" description="Helical" evidence="5">
    <location>
        <begin position="60"/>
        <end position="83"/>
    </location>
</feature>
<sequence>MDLLYIVFLAIAISLDGFFVGITYGFRKIKVSFIPLLIISATSSLIIMVAMVIGCSILDFISPGLAEMIGAVILIGVGVMVIYETYKSLLVQKEVNEGYSIMYVDETKDEEPHQLFTWKIKPLGIIINILREPTEADFDASGSISNYEAIFLGLALALDALGAGFGAALTGFNPILIPLCVGLTKFVFLYSGNFFGARFSNLFNNRLVYLSGVILILLGVMKLF</sequence>
<gene>
    <name evidence="6" type="ORF">BBF96_10190</name>
</gene>
<dbReference type="PANTHER" id="PTHR35529">
    <property type="entry name" value="MANGANESE EFFLUX PUMP MNTP-RELATED"/>
    <property type="match status" value="1"/>
</dbReference>
<evidence type="ECO:0000256" key="4">
    <source>
        <dbReference type="ARBA" id="ARBA00023136"/>
    </source>
</evidence>
<keyword evidence="1" id="KW-1003">Cell membrane</keyword>
<feature type="transmembrane region" description="Helical" evidence="5">
    <location>
        <begin position="6"/>
        <end position="26"/>
    </location>
</feature>
<organism evidence="6 7">
    <name type="scientific">Anoxybacter fermentans</name>
    <dbReference type="NCBI Taxonomy" id="1323375"/>
    <lineage>
        <taxon>Bacteria</taxon>
        <taxon>Bacillati</taxon>
        <taxon>Bacillota</taxon>
        <taxon>Clostridia</taxon>
        <taxon>Halanaerobiales</taxon>
        <taxon>Anoxybacter</taxon>
    </lineage>
</organism>
<evidence type="ECO:0000256" key="1">
    <source>
        <dbReference type="ARBA" id="ARBA00022475"/>
    </source>
</evidence>
<dbReference type="Pfam" id="PF02659">
    <property type="entry name" value="Mntp"/>
    <property type="match status" value="2"/>
</dbReference>
<feature type="transmembrane region" description="Helical" evidence="5">
    <location>
        <begin position="175"/>
        <end position="195"/>
    </location>
</feature>
<dbReference type="InterPro" id="IPR014205">
    <property type="entry name" value="Spore_YtaF"/>
</dbReference>
<evidence type="ECO:0000256" key="2">
    <source>
        <dbReference type="ARBA" id="ARBA00022692"/>
    </source>
</evidence>
<dbReference type="Proteomes" id="UP000267250">
    <property type="component" value="Chromosome"/>
</dbReference>
<reference evidence="6 7" key="1">
    <citation type="submission" date="2016-07" db="EMBL/GenBank/DDBJ databases">
        <title>Genome and transcriptome analysis of iron-reducing fermentative bacteria Anoxybacter fermentans.</title>
        <authorList>
            <person name="Zeng X."/>
            <person name="Shao Z."/>
        </authorList>
    </citation>
    <scope>NUCLEOTIDE SEQUENCE [LARGE SCALE GENOMIC DNA]</scope>
    <source>
        <strain evidence="6 7">DY22613</strain>
    </source>
</reference>